<dbReference type="HOGENOM" id="CLU_190679_0_0_11"/>
<comment type="caution">
    <text evidence="2">The sequence shown here is derived from an EMBL/GenBank/DDBJ whole genome shotgun (WGS) entry which is preliminary data.</text>
</comment>
<dbReference type="eggNOG" id="ENOG5031V98">
    <property type="taxonomic scope" value="Bacteria"/>
</dbReference>
<organism evidence="2 3">
    <name type="scientific">Mycolicibacterium vaccae ATCC 25954</name>
    <dbReference type="NCBI Taxonomy" id="1194972"/>
    <lineage>
        <taxon>Bacteria</taxon>
        <taxon>Bacillati</taxon>
        <taxon>Actinomycetota</taxon>
        <taxon>Actinomycetes</taxon>
        <taxon>Mycobacteriales</taxon>
        <taxon>Mycobacteriaceae</taxon>
        <taxon>Mycolicibacterium</taxon>
    </lineage>
</organism>
<dbReference type="PATRIC" id="fig|1194972.3.peg.4408"/>
<dbReference type="Proteomes" id="UP000006072">
    <property type="component" value="Unassembled WGS sequence"/>
</dbReference>
<reference evidence="2 3" key="1">
    <citation type="journal article" date="2012" name="J. Bacteriol.">
        <title>Complete Genome Sequence of Mycobacterium vaccae Type Strain ATCC 25954.</title>
        <authorList>
            <person name="Ho Y.S."/>
            <person name="Adroub S.A."/>
            <person name="Abadi M."/>
            <person name="Al Alwan B."/>
            <person name="Alkhateeb R."/>
            <person name="Gao G."/>
            <person name="Ragab A."/>
            <person name="Ali S."/>
            <person name="van Soolingen D."/>
            <person name="Bitter W."/>
            <person name="Pain A."/>
            <person name="Abdallah A.M."/>
        </authorList>
    </citation>
    <scope>NUCLEOTIDE SEQUENCE [LARGE SCALE GENOMIC DNA]</scope>
    <source>
        <strain evidence="2 3">ATCC 25954</strain>
    </source>
</reference>
<evidence type="ECO:0008006" key="4">
    <source>
        <dbReference type="Google" id="ProtNLM"/>
    </source>
</evidence>
<evidence type="ECO:0000313" key="2">
    <source>
        <dbReference type="EMBL" id="EJZ06415.1"/>
    </source>
</evidence>
<keyword evidence="1" id="KW-0472">Membrane</keyword>
<dbReference type="RefSeq" id="WP_003933597.1">
    <property type="nucleotide sequence ID" value="NZ_JH814704.1"/>
</dbReference>
<name>K0UN19_MYCVA</name>
<feature type="transmembrane region" description="Helical" evidence="1">
    <location>
        <begin position="45"/>
        <end position="66"/>
    </location>
</feature>
<keyword evidence="1" id="KW-1133">Transmembrane helix</keyword>
<evidence type="ECO:0000313" key="3">
    <source>
        <dbReference type="Proteomes" id="UP000006072"/>
    </source>
</evidence>
<dbReference type="AlphaFoldDB" id="K0UN19"/>
<protein>
    <recommendedName>
        <fullName evidence="4">DUF1622 domain-containing protein</fullName>
    </recommendedName>
</protein>
<evidence type="ECO:0000256" key="1">
    <source>
        <dbReference type="SAM" id="Phobius"/>
    </source>
</evidence>
<dbReference type="EMBL" id="ALQA01000059">
    <property type="protein sequence ID" value="EJZ06415.1"/>
    <property type="molecule type" value="Genomic_DNA"/>
</dbReference>
<accession>K0UN19</accession>
<gene>
    <name evidence="2" type="ORF">MVAC_22105</name>
</gene>
<keyword evidence="1" id="KW-0812">Transmembrane</keyword>
<sequence length="87" mass="9207">MTVIIAASWCLAIAGIALGAAALVVFGRPLPALRVTLEFLTAAGLLRLSADSSWTAIAVAAVLIVLRRMITRVLVADFTMSRARRTI</sequence>
<proteinExistence type="predicted"/>
<keyword evidence="3" id="KW-1185">Reference proteome</keyword>